<evidence type="ECO:0008006" key="3">
    <source>
        <dbReference type="Google" id="ProtNLM"/>
    </source>
</evidence>
<dbReference type="InterPro" id="IPR011701">
    <property type="entry name" value="MFS"/>
</dbReference>
<dbReference type="PANTHER" id="PTHR11360">
    <property type="entry name" value="MONOCARBOXYLATE TRANSPORTER"/>
    <property type="match status" value="1"/>
</dbReference>
<keyword evidence="1" id="KW-0472">Membrane</keyword>
<dbReference type="Pfam" id="PF07690">
    <property type="entry name" value="MFS_1"/>
    <property type="match status" value="1"/>
</dbReference>
<evidence type="ECO:0000256" key="1">
    <source>
        <dbReference type="SAM" id="Phobius"/>
    </source>
</evidence>
<gene>
    <name evidence="2" type="ORF">AVDCRST_MAG07-3061</name>
</gene>
<feature type="transmembrane region" description="Helical" evidence="1">
    <location>
        <begin position="7"/>
        <end position="29"/>
    </location>
</feature>
<feature type="transmembrane region" description="Helical" evidence="1">
    <location>
        <begin position="102"/>
        <end position="124"/>
    </location>
</feature>
<keyword evidence="1" id="KW-1133">Transmembrane helix</keyword>
<proteinExistence type="predicted"/>
<accession>A0A6J4M784</accession>
<protein>
    <recommendedName>
        <fullName evidence="3">Major facilitator superfamily (MFS) profile domain-containing protein</fullName>
    </recommendedName>
</protein>
<organism evidence="2">
    <name type="scientific">uncultured Frankineae bacterium</name>
    <dbReference type="NCBI Taxonomy" id="437475"/>
    <lineage>
        <taxon>Bacteria</taxon>
        <taxon>Bacillati</taxon>
        <taxon>Actinomycetota</taxon>
        <taxon>Actinomycetes</taxon>
        <taxon>Frankiales</taxon>
        <taxon>environmental samples</taxon>
    </lineage>
</organism>
<dbReference type="GO" id="GO:0022857">
    <property type="term" value="F:transmembrane transporter activity"/>
    <property type="evidence" value="ECO:0007669"/>
    <property type="project" value="InterPro"/>
</dbReference>
<dbReference type="InterPro" id="IPR036259">
    <property type="entry name" value="MFS_trans_sf"/>
</dbReference>
<dbReference type="Gene3D" id="1.20.1250.20">
    <property type="entry name" value="MFS general substrate transporter like domains"/>
    <property type="match status" value="1"/>
</dbReference>
<dbReference type="InterPro" id="IPR050327">
    <property type="entry name" value="Proton-linked_MCT"/>
</dbReference>
<feature type="non-terminal residue" evidence="2">
    <location>
        <position position="162"/>
    </location>
</feature>
<feature type="transmembrane region" description="Helical" evidence="1">
    <location>
        <begin position="77"/>
        <end position="96"/>
    </location>
</feature>
<evidence type="ECO:0000313" key="2">
    <source>
        <dbReference type="EMBL" id="CAA9352107.1"/>
    </source>
</evidence>
<feature type="transmembrane region" description="Helical" evidence="1">
    <location>
        <begin position="136"/>
        <end position="158"/>
    </location>
</feature>
<name>A0A6J4M784_9ACTN</name>
<feature type="transmembrane region" description="Helical" evidence="1">
    <location>
        <begin position="49"/>
        <end position="70"/>
    </location>
</feature>
<sequence length="162" mass="16775">MSAVFRGWWVVAGVFVMLTVTAGLAFYGLPVYLRALTVEQGFSVSAVSGATAVFFLVSGLTGLPVAAWLARHDPRPLVAVGAVACGLALVLLGRVTQVWQVYAAYVVFGAGFAAASLVPGTTLITRWFNRRRSVALSIGSTGLSFGGVAITPAVAGLVERDG</sequence>
<dbReference type="AlphaFoldDB" id="A0A6J4M784"/>
<dbReference type="PANTHER" id="PTHR11360:SF290">
    <property type="entry name" value="MONOCARBOXYLATE MFS PERMEASE"/>
    <property type="match status" value="1"/>
</dbReference>
<reference evidence="2" key="1">
    <citation type="submission" date="2020-02" db="EMBL/GenBank/DDBJ databases">
        <authorList>
            <person name="Meier V. D."/>
        </authorList>
    </citation>
    <scope>NUCLEOTIDE SEQUENCE</scope>
    <source>
        <strain evidence="2">AVDCRST_MAG07</strain>
    </source>
</reference>
<dbReference type="EMBL" id="CADCUB010000146">
    <property type="protein sequence ID" value="CAA9352107.1"/>
    <property type="molecule type" value="Genomic_DNA"/>
</dbReference>
<keyword evidence="1" id="KW-0812">Transmembrane</keyword>
<dbReference type="SUPFAM" id="SSF103473">
    <property type="entry name" value="MFS general substrate transporter"/>
    <property type="match status" value="1"/>
</dbReference>